<dbReference type="EMBL" id="MZ420154">
    <property type="protein sequence ID" value="QYA18285.1"/>
    <property type="molecule type" value="Genomic_DNA"/>
</dbReference>
<name>A0A8F8KSH7_9VIRU</name>
<proteinExistence type="predicted"/>
<feature type="transmembrane region" description="Helical" evidence="1">
    <location>
        <begin position="103"/>
        <end position="128"/>
    </location>
</feature>
<evidence type="ECO:0000313" key="2">
    <source>
        <dbReference type="EMBL" id="QYA18285.1"/>
    </source>
</evidence>
<feature type="transmembrane region" description="Helical" evidence="1">
    <location>
        <begin position="162"/>
        <end position="179"/>
    </location>
</feature>
<keyword evidence="1" id="KW-0472">Membrane</keyword>
<gene>
    <name evidence="2" type="ORF">KOM_12_15</name>
</gene>
<keyword evidence="1" id="KW-1133">Transmembrane helix</keyword>
<accession>A0A8F8KSH7</accession>
<keyword evidence="1" id="KW-0812">Transmembrane</keyword>
<evidence type="ECO:0000256" key="1">
    <source>
        <dbReference type="SAM" id="Phobius"/>
    </source>
</evidence>
<organism evidence="2">
    <name type="scientific">Clandestinovirus</name>
    <dbReference type="NCBI Taxonomy" id="2831644"/>
    <lineage>
        <taxon>Viruses</taxon>
    </lineage>
</organism>
<reference evidence="2" key="1">
    <citation type="submission" date="2021-06" db="EMBL/GenBank/DDBJ databases">
        <authorList>
            <person name="Rolland C."/>
        </authorList>
    </citation>
    <scope>NUCLEOTIDE SEQUENCE</scope>
    <source>
        <strain evidence="2">347.936635</strain>
    </source>
</reference>
<sequence>MRSFITSSLMCWYTLTLIFQQFANTDEMYTDLPIYGLSADYRTQIGPMQVCTGYRECARLACTIWNTPSNHSVAHIVMDPSQGVHSTCGTTDWGFAIDSNQSMAYLTLLTLSIWLIVTTLVVTSDYSALYVKLAILLERWYYTLCTISMTAIFGNYTVTQPVMIAIMCLDAITSFFIFVRK</sequence>
<protein>
    <submittedName>
        <fullName evidence="2">Uncharacterized protein</fullName>
    </submittedName>
</protein>